<gene>
    <name evidence="3" type="ORF">JKF63_02091</name>
</gene>
<reference evidence="3 4" key="1">
    <citation type="submission" date="2021-02" db="EMBL/GenBank/DDBJ databases">
        <title>Porcisia hertigi Genome sequencing and assembly.</title>
        <authorList>
            <person name="Almutairi H."/>
            <person name="Gatherer D."/>
        </authorList>
    </citation>
    <scope>NUCLEOTIDE SEQUENCE [LARGE SCALE GENOMIC DNA]</scope>
    <source>
        <strain evidence="3 4">C119</strain>
    </source>
</reference>
<dbReference type="AlphaFoldDB" id="A0A836LCC9"/>
<feature type="region of interest" description="Disordered" evidence="2">
    <location>
        <begin position="109"/>
        <end position="134"/>
    </location>
</feature>
<dbReference type="Proteomes" id="UP000674318">
    <property type="component" value="Unassembled WGS sequence"/>
</dbReference>
<feature type="region of interest" description="Disordered" evidence="2">
    <location>
        <begin position="365"/>
        <end position="400"/>
    </location>
</feature>
<evidence type="ECO:0000256" key="1">
    <source>
        <dbReference type="SAM" id="Coils"/>
    </source>
</evidence>
<organism evidence="3 4">
    <name type="scientific">Porcisia hertigi</name>
    <dbReference type="NCBI Taxonomy" id="2761500"/>
    <lineage>
        <taxon>Eukaryota</taxon>
        <taxon>Discoba</taxon>
        <taxon>Euglenozoa</taxon>
        <taxon>Kinetoplastea</taxon>
        <taxon>Metakinetoplastina</taxon>
        <taxon>Trypanosomatida</taxon>
        <taxon>Trypanosomatidae</taxon>
        <taxon>Leishmaniinae</taxon>
        <taxon>Porcisia</taxon>
    </lineage>
</organism>
<keyword evidence="4" id="KW-1185">Reference proteome</keyword>
<comment type="caution">
    <text evidence="3">The sequence shown here is derived from an EMBL/GenBank/DDBJ whole genome shotgun (WGS) entry which is preliminary data.</text>
</comment>
<dbReference type="KEGG" id="phet:94288210"/>
<evidence type="ECO:0000313" key="4">
    <source>
        <dbReference type="Proteomes" id="UP000674318"/>
    </source>
</evidence>
<name>A0A836LCC9_9TRYP</name>
<evidence type="ECO:0000256" key="2">
    <source>
        <dbReference type="SAM" id="MobiDB-lite"/>
    </source>
</evidence>
<feature type="compositionally biased region" description="Polar residues" evidence="2">
    <location>
        <begin position="369"/>
        <end position="384"/>
    </location>
</feature>
<feature type="coiled-coil region" evidence="1">
    <location>
        <begin position="323"/>
        <end position="357"/>
    </location>
</feature>
<feature type="region of interest" description="Disordered" evidence="2">
    <location>
        <begin position="25"/>
        <end position="46"/>
    </location>
</feature>
<sequence>MPRANCETPGRRAMTGVFSALEAPGSALTGSRHHAVSPELGNNDERRRSFSATIPAGLISVPTHNGEELHYPVVQGRAGGSLSPQLHSVDPSISFATRSKLVSRARRHSSIMSTSTSSHSFRQGVISPGGADEDETRAEISEAYRNSRLTPSRIQQHRRVSGAVTHSPPAALAIRSEPVEEMVQVSLSQVSSPFSSLQSTPRHSMRRTPMLGSRTDYPGAAADVVLGGNPYVNQNQRAMAGVASIRVEEVGVSTPEMAEYFTENAVSMSNTCESARALSRGGSEGVPIYHVQSVCQRSLAENIPQPTACHDTHAVLTRLMHFMEDQSASMHKLQQRMDALESTSNSLLERVQRIESSAPVNLGGITRISAESTSPSVTRQSGSPESLAGPSTRAPSKVVN</sequence>
<evidence type="ECO:0000313" key="3">
    <source>
        <dbReference type="EMBL" id="KAG5495038.1"/>
    </source>
</evidence>
<dbReference type="GeneID" id="94288210"/>
<dbReference type="OrthoDB" id="273583at2759"/>
<accession>A0A836LCC9</accession>
<protein>
    <submittedName>
        <fullName evidence="3">Uncharacterized protein</fullName>
    </submittedName>
</protein>
<dbReference type="EMBL" id="JAFJZO010000033">
    <property type="protein sequence ID" value="KAG5495038.1"/>
    <property type="molecule type" value="Genomic_DNA"/>
</dbReference>
<dbReference type="RefSeq" id="XP_067754290.1">
    <property type="nucleotide sequence ID" value="XM_067898133.1"/>
</dbReference>
<proteinExistence type="predicted"/>
<feature type="compositionally biased region" description="Low complexity" evidence="2">
    <location>
        <begin position="110"/>
        <end position="120"/>
    </location>
</feature>
<keyword evidence="1" id="KW-0175">Coiled coil</keyword>